<comment type="subcellular location">
    <subcellularLocation>
        <location evidence="1">Nucleus</location>
    </subcellularLocation>
</comment>
<keyword evidence="4" id="KW-0804">Transcription</keyword>
<proteinExistence type="predicted"/>
<dbReference type="EMBL" id="JAAARO010000011">
    <property type="protein sequence ID" value="KAF5740666.1"/>
    <property type="molecule type" value="Genomic_DNA"/>
</dbReference>
<dbReference type="SUPFAM" id="SSF101941">
    <property type="entry name" value="NAC domain"/>
    <property type="match status" value="1"/>
</dbReference>
<dbReference type="AlphaFoldDB" id="A0A7J7D3M2"/>
<dbReference type="InParanoid" id="A0A7J7D3M2"/>
<dbReference type="GO" id="GO:0003677">
    <property type="term" value="F:DNA binding"/>
    <property type="evidence" value="ECO:0007669"/>
    <property type="project" value="UniProtKB-KW"/>
</dbReference>
<comment type="caution">
    <text evidence="7">The sequence shown here is derived from an EMBL/GenBank/DDBJ whole genome shotgun (WGS) entry which is preliminary data.</text>
</comment>
<keyword evidence="8" id="KW-1185">Reference proteome</keyword>
<evidence type="ECO:0000256" key="5">
    <source>
        <dbReference type="ARBA" id="ARBA00023242"/>
    </source>
</evidence>
<dbReference type="Gene3D" id="2.170.150.80">
    <property type="entry name" value="NAC domain"/>
    <property type="match status" value="1"/>
</dbReference>
<sequence length="296" mass="33191">MGDYGNPRSASISLPPGSGFYPSDEQVFCHYLSCKNNTRQKPDSENLDGYDLIKELDLYNYDPYELPDTSSFAYGYKNDKKHWYCFTVRVLESKGGRRKAKGGYWRRGAKVRNVMGAGGKAVLGTKTMFVYYLDNSQKSAVKTDWVMYEYAQHEDHKTSFVLCRVFIRSNGGNSISMSDNVLNSCAEQTASAVRHVGIQYDGHLASEAQVHDDVSVDRRNNISRYPQDLPSKKNDCLVVKKPASDASFHVSPSIKPNEQVRSIGLTGSDISVDTLTAQELVSILEEDFMELDDLVD</sequence>
<evidence type="ECO:0000256" key="1">
    <source>
        <dbReference type="ARBA" id="ARBA00004123"/>
    </source>
</evidence>
<evidence type="ECO:0000256" key="3">
    <source>
        <dbReference type="ARBA" id="ARBA00023125"/>
    </source>
</evidence>
<evidence type="ECO:0000256" key="2">
    <source>
        <dbReference type="ARBA" id="ARBA00023015"/>
    </source>
</evidence>
<evidence type="ECO:0000256" key="4">
    <source>
        <dbReference type="ARBA" id="ARBA00023163"/>
    </source>
</evidence>
<protein>
    <submittedName>
        <fullName evidence="7">NAC domain-containing protein 72-like</fullName>
    </submittedName>
</protein>
<dbReference type="PROSITE" id="PS51005">
    <property type="entry name" value="NAC"/>
    <property type="match status" value="1"/>
</dbReference>
<dbReference type="Proteomes" id="UP000593562">
    <property type="component" value="Unassembled WGS sequence"/>
</dbReference>
<evidence type="ECO:0000313" key="7">
    <source>
        <dbReference type="EMBL" id="KAF5740666.1"/>
    </source>
</evidence>
<evidence type="ECO:0000313" key="8">
    <source>
        <dbReference type="Proteomes" id="UP000593562"/>
    </source>
</evidence>
<organism evidence="7 8">
    <name type="scientific">Tripterygium wilfordii</name>
    <name type="common">Thunder God vine</name>
    <dbReference type="NCBI Taxonomy" id="458696"/>
    <lineage>
        <taxon>Eukaryota</taxon>
        <taxon>Viridiplantae</taxon>
        <taxon>Streptophyta</taxon>
        <taxon>Embryophyta</taxon>
        <taxon>Tracheophyta</taxon>
        <taxon>Spermatophyta</taxon>
        <taxon>Magnoliopsida</taxon>
        <taxon>eudicotyledons</taxon>
        <taxon>Gunneridae</taxon>
        <taxon>Pentapetalae</taxon>
        <taxon>rosids</taxon>
        <taxon>fabids</taxon>
        <taxon>Celastrales</taxon>
        <taxon>Celastraceae</taxon>
        <taxon>Tripterygium</taxon>
    </lineage>
</organism>
<dbReference type="InterPro" id="IPR003441">
    <property type="entry name" value="NAC-dom"/>
</dbReference>
<keyword evidence="5" id="KW-0539">Nucleus</keyword>
<feature type="domain" description="NAC" evidence="6">
    <location>
        <begin position="14"/>
        <end position="168"/>
    </location>
</feature>
<dbReference type="InterPro" id="IPR036093">
    <property type="entry name" value="NAC_dom_sf"/>
</dbReference>
<dbReference type="GO" id="GO:0005634">
    <property type="term" value="C:nucleus"/>
    <property type="evidence" value="ECO:0007669"/>
    <property type="project" value="UniProtKB-SubCell"/>
</dbReference>
<dbReference type="GO" id="GO:0006355">
    <property type="term" value="P:regulation of DNA-templated transcription"/>
    <property type="evidence" value="ECO:0007669"/>
    <property type="project" value="InterPro"/>
</dbReference>
<reference evidence="7 8" key="1">
    <citation type="journal article" date="2020" name="Nat. Commun.">
        <title>Genome of Tripterygium wilfordii and identification of cytochrome P450 involved in triptolide biosynthesis.</title>
        <authorList>
            <person name="Tu L."/>
            <person name="Su P."/>
            <person name="Zhang Z."/>
            <person name="Gao L."/>
            <person name="Wang J."/>
            <person name="Hu T."/>
            <person name="Zhou J."/>
            <person name="Zhang Y."/>
            <person name="Zhao Y."/>
            <person name="Liu Y."/>
            <person name="Song Y."/>
            <person name="Tong Y."/>
            <person name="Lu Y."/>
            <person name="Yang J."/>
            <person name="Xu C."/>
            <person name="Jia M."/>
            <person name="Peters R.J."/>
            <person name="Huang L."/>
            <person name="Gao W."/>
        </authorList>
    </citation>
    <scope>NUCLEOTIDE SEQUENCE [LARGE SCALE GENOMIC DNA]</scope>
    <source>
        <strain evidence="8">cv. XIE 37</strain>
        <tissue evidence="7">Leaf</tissue>
    </source>
</reference>
<dbReference type="PANTHER" id="PTHR31989">
    <property type="entry name" value="NAC DOMAIN-CONTAINING PROTEIN 82-RELATED"/>
    <property type="match status" value="1"/>
</dbReference>
<dbReference type="OrthoDB" id="1674324at2759"/>
<dbReference type="Pfam" id="PF02365">
    <property type="entry name" value="NAM"/>
    <property type="match status" value="1"/>
</dbReference>
<keyword evidence="3" id="KW-0238">DNA-binding</keyword>
<gene>
    <name evidence="7" type="ORF">HS088_TW11G00743</name>
</gene>
<name>A0A7J7D3M2_TRIWF</name>
<evidence type="ECO:0000259" key="6">
    <source>
        <dbReference type="PROSITE" id="PS51005"/>
    </source>
</evidence>
<keyword evidence="2" id="KW-0805">Transcription regulation</keyword>
<accession>A0A7J7D3M2</accession>